<dbReference type="SUPFAM" id="SSF51120">
    <property type="entry name" value="beta-Roll"/>
    <property type="match status" value="2"/>
</dbReference>
<comment type="cofactor">
    <cofactor evidence="1">
        <name>Ca(2+)</name>
        <dbReference type="ChEBI" id="CHEBI:29108"/>
    </cofactor>
</comment>
<comment type="caution">
    <text evidence="6">The sequence shown here is derived from an EMBL/GenBank/DDBJ whole genome shotgun (WGS) entry which is preliminary data.</text>
</comment>
<dbReference type="PANTHER" id="PTHR38340:SF1">
    <property type="entry name" value="S-LAYER PROTEIN"/>
    <property type="match status" value="1"/>
</dbReference>
<proteinExistence type="predicted"/>
<comment type="subcellular location">
    <subcellularLocation>
        <location evidence="2">Secreted</location>
    </subcellularLocation>
</comment>
<sequence>MADTAISTPAGKGGSGGHGDLYGDLWVVARDLDPSDGGGNGEPVLDENGQIVPIGYNAETGETFPIHLVEGEEGDFEVPAELADFVQEVELERANIIRAPDRVVDNALKEALAKIAAGTEIAAEASGRIMVDGVLIDSPRENLALYDLIMTAGGATSWAQVQANAEANLPQPLADLIAGGWDPTGLLAGVFSKFNPISMDAVITAHTLMDVNTVTGSGDTLNIDYFGFTDGAAETFDYDRVATYGDVWMQWYQDMDGDPTDLELVQGTLLDVIWGFDLNGDGVNDPGTGEGWADQYRKQAGDGLSFGMADGSGAGINDWAQSVEDARSAIYVLHEYIGASQITAPSDTADVLDGSSVTDYLAAWGGDDVLNGRRGNDVLDGGDGEDVLRGNQGSDLLDGGAGNDTLRGGRGDDVLFRGGGADRLFGGAGDDRLSGGAGDDRMFGGDGDDWLNGGRGDDVLTGGDGADSFIFGPANLGSVDTITDFSSAEGDIVRLNRIDADAATEENDAFTFVGYVDFSGAAGELRAVDLGDTQRIEGDVDGDGAADFTIDITGAAPAQADWFVL</sequence>
<dbReference type="EMBL" id="SMUV01000074">
    <property type="protein sequence ID" value="TDK41126.1"/>
    <property type="molecule type" value="Genomic_DNA"/>
</dbReference>
<dbReference type="Gene3D" id="2.150.10.10">
    <property type="entry name" value="Serralysin-like metalloprotease, C-terminal"/>
    <property type="match status" value="2"/>
</dbReference>
<evidence type="ECO:0000256" key="2">
    <source>
        <dbReference type="ARBA" id="ARBA00004613"/>
    </source>
</evidence>
<evidence type="ECO:0000259" key="5">
    <source>
        <dbReference type="Pfam" id="PF08548"/>
    </source>
</evidence>
<gene>
    <name evidence="6" type="ORF">E1832_20745</name>
</gene>
<organism evidence="6 7">
    <name type="scientific">Antarcticimicrobium luteum</name>
    <dbReference type="NCBI Taxonomy" id="2547397"/>
    <lineage>
        <taxon>Bacteria</taxon>
        <taxon>Pseudomonadati</taxon>
        <taxon>Pseudomonadota</taxon>
        <taxon>Alphaproteobacteria</taxon>
        <taxon>Rhodobacterales</taxon>
        <taxon>Paracoccaceae</taxon>
        <taxon>Antarcticimicrobium</taxon>
    </lineage>
</organism>
<dbReference type="Pfam" id="PF00353">
    <property type="entry name" value="HemolysinCabind"/>
    <property type="match status" value="3"/>
</dbReference>
<evidence type="ECO:0000256" key="1">
    <source>
        <dbReference type="ARBA" id="ARBA00001913"/>
    </source>
</evidence>
<feature type="domain" description="Peptidase M10 serralysin C-terminal" evidence="5">
    <location>
        <begin position="453"/>
        <end position="562"/>
    </location>
</feature>
<keyword evidence="7" id="KW-1185">Reference proteome</keyword>
<name>A0A4R5UQE9_9RHOB</name>
<dbReference type="InterPro" id="IPR011049">
    <property type="entry name" value="Serralysin-like_metalloprot_C"/>
</dbReference>
<evidence type="ECO:0000313" key="6">
    <source>
        <dbReference type="EMBL" id="TDK41126.1"/>
    </source>
</evidence>
<dbReference type="InterPro" id="IPR001343">
    <property type="entry name" value="Hemolysn_Ca-bd"/>
</dbReference>
<evidence type="ECO:0000313" key="7">
    <source>
        <dbReference type="Proteomes" id="UP000295301"/>
    </source>
</evidence>
<dbReference type="Pfam" id="PF08548">
    <property type="entry name" value="Peptidase_M10_C"/>
    <property type="match status" value="1"/>
</dbReference>
<dbReference type="InterPro" id="IPR013858">
    <property type="entry name" value="Peptidase_M10B_C"/>
</dbReference>
<evidence type="ECO:0000256" key="3">
    <source>
        <dbReference type="ARBA" id="ARBA00022525"/>
    </source>
</evidence>
<dbReference type="PROSITE" id="PS00330">
    <property type="entry name" value="HEMOLYSIN_CALCIUM"/>
    <property type="match status" value="4"/>
</dbReference>
<dbReference type="GO" id="GO:0005509">
    <property type="term" value="F:calcium ion binding"/>
    <property type="evidence" value="ECO:0007669"/>
    <property type="project" value="InterPro"/>
</dbReference>
<dbReference type="Proteomes" id="UP000295301">
    <property type="component" value="Unassembled WGS sequence"/>
</dbReference>
<protein>
    <submittedName>
        <fullName evidence="6">Calcium-binding protein</fullName>
    </submittedName>
</protein>
<dbReference type="InterPro" id="IPR050557">
    <property type="entry name" value="RTX_toxin/Mannuronan_C5-epim"/>
</dbReference>
<reference evidence="6 7" key="1">
    <citation type="submission" date="2019-03" db="EMBL/GenBank/DDBJ databases">
        <title>Ruegeria lutea sp. nov., a novel strain, isolated from marine sediment, the Masan Bay, South Korea.</title>
        <authorList>
            <person name="Kim J."/>
            <person name="Kim D.-Y."/>
            <person name="Lee S.-S."/>
        </authorList>
    </citation>
    <scope>NUCLEOTIDE SEQUENCE [LARGE SCALE GENOMIC DNA]</scope>
    <source>
        <strain evidence="6 7">318-1</strain>
    </source>
</reference>
<keyword evidence="3" id="KW-0964">Secreted</keyword>
<dbReference type="PANTHER" id="PTHR38340">
    <property type="entry name" value="S-LAYER PROTEIN"/>
    <property type="match status" value="1"/>
</dbReference>
<dbReference type="GO" id="GO:0005615">
    <property type="term" value="C:extracellular space"/>
    <property type="evidence" value="ECO:0007669"/>
    <property type="project" value="InterPro"/>
</dbReference>
<dbReference type="InterPro" id="IPR018511">
    <property type="entry name" value="Hemolysin-typ_Ca-bd_CS"/>
</dbReference>
<accession>A0A4R5UQE9</accession>
<evidence type="ECO:0000256" key="4">
    <source>
        <dbReference type="ARBA" id="ARBA00022737"/>
    </source>
</evidence>
<dbReference type="OrthoDB" id="1122998at2"/>
<keyword evidence="4" id="KW-0677">Repeat</keyword>
<dbReference type="PRINTS" id="PR00313">
    <property type="entry name" value="CABNDNGRPT"/>
</dbReference>
<dbReference type="AlphaFoldDB" id="A0A4R5UQE9"/>
<dbReference type="RefSeq" id="WP_133361694.1">
    <property type="nucleotide sequence ID" value="NZ_SMUV01000074.1"/>
</dbReference>